<keyword evidence="2" id="KW-0378">Hydrolase</keyword>
<proteinExistence type="predicted"/>
<dbReference type="Pfam" id="PF01844">
    <property type="entry name" value="HNH"/>
    <property type="match status" value="1"/>
</dbReference>
<sequence>MLYRKCPICGAKIKYGTLCECEVNKKRKSYRDYKKRRLQDKEEKERQSFYNSIPWRALSENIKRHYLGLCVLCWSKNEIQYSFTTHHIETLKERFDLRLDDKNLIPLCDCCHKEVHKLMDTSFKDKLYIRKHLKEIIDKFNHEYFYM</sequence>
<protein>
    <submittedName>
        <fullName evidence="2">HNH endonuclease</fullName>
    </submittedName>
</protein>
<dbReference type="Proteomes" id="UP000512286">
    <property type="component" value="Chromosome"/>
</dbReference>
<dbReference type="GO" id="GO:0004519">
    <property type="term" value="F:endonuclease activity"/>
    <property type="evidence" value="ECO:0007669"/>
    <property type="project" value="UniProtKB-KW"/>
</dbReference>
<name>A0A7D7A0W4_9CLOT</name>
<dbReference type="GO" id="GO:0008270">
    <property type="term" value="F:zinc ion binding"/>
    <property type="evidence" value="ECO:0007669"/>
    <property type="project" value="InterPro"/>
</dbReference>
<keyword evidence="2" id="KW-0540">Nuclease</keyword>
<dbReference type="EMBL" id="CP059378">
    <property type="protein sequence ID" value="QLY82242.1"/>
    <property type="molecule type" value="Genomic_DNA"/>
</dbReference>
<keyword evidence="2" id="KW-0255">Endonuclease</keyword>
<dbReference type="InterPro" id="IPR002711">
    <property type="entry name" value="HNH"/>
</dbReference>
<dbReference type="AlphaFoldDB" id="A0A7D7A0W4"/>
<evidence type="ECO:0000313" key="2">
    <source>
        <dbReference type="EMBL" id="QLY82242.1"/>
    </source>
</evidence>
<evidence type="ECO:0000259" key="1">
    <source>
        <dbReference type="Pfam" id="PF01844"/>
    </source>
</evidence>
<organism evidence="2 3">
    <name type="scientific">Clostridium intestinale</name>
    <dbReference type="NCBI Taxonomy" id="36845"/>
    <lineage>
        <taxon>Bacteria</taxon>
        <taxon>Bacillati</taxon>
        <taxon>Bacillota</taxon>
        <taxon>Clostridia</taxon>
        <taxon>Eubacteriales</taxon>
        <taxon>Clostridiaceae</taxon>
        <taxon>Clostridium</taxon>
    </lineage>
</organism>
<dbReference type="GO" id="GO:0003676">
    <property type="term" value="F:nucleic acid binding"/>
    <property type="evidence" value="ECO:0007669"/>
    <property type="project" value="InterPro"/>
</dbReference>
<dbReference type="RefSeq" id="WP_181603634.1">
    <property type="nucleotide sequence ID" value="NZ_CP059378.1"/>
</dbReference>
<feature type="domain" description="HNH" evidence="1">
    <location>
        <begin position="70"/>
        <end position="117"/>
    </location>
</feature>
<gene>
    <name evidence="2" type="ORF">HZF06_11830</name>
</gene>
<accession>A0A7D7A0W4</accession>
<evidence type="ECO:0000313" key="3">
    <source>
        <dbReference type="Proteomes" id="UP000512286"/>
    </source>
</evidence>
<reference evidence="2 3" key="1">
    <citation type="submission" date="2020-07" db="EMBL/GenBank/DDBJ databases">
        <title>Electron transfer.</title>
        <authorList>
            <person name="Huang L."/>
            <person name="Liu X."/>
            <person name="Zhou S."/>
        </authorList>
    </citation>
    <scope>NUCLEOTIDE SEQUENCE [LARGE SCALE GENOMIC DNA]</scope>
    <source>
        <strain evidence="2 3">Lx1</strain>
    </source>
</reference>
<dbReference type="KEGG" id="cint:HZF06_11830"/>